<dbReference type="InterPro" id="IPR013249">
    <property type="entry name" value="RNA_pol_sigma70_r4_t2"/>
</dbReference>
<dbReference type="PANTHER" id="PTHR43133">
    <property type="entry name" value="RNA POLYMERASE ECF-TYPE SIGMA FACTO"/>
    <property type="match status" value="1"/>
</dbReference>
<keyword evidence="4" id="KW-0238">DNA-binding</keyword>
<dbReference type="Pfam" id="PF04542">
    <property type="entry name" value="Sigma70_r2"/>
    <property type="match status" value="1"/>
</dbReference>
<name>A0A1M5EBG0_9GAMM</name>
<dbReference type="Gene3D" id="1.10.10.10">
    <property type="entry name" value="Winged helix-like DNA-binding domain superfamily/Winged helix DNA-binding domain"/>
    <property type="match status" value="1"/>
</dbReference>
<dbReference type="EMBL" id="FQVA01000003">
    <property type="protein sequence ID" value="SHF76569.1"/>
    <property type="molecule type" value="Genomic_DNA"/>
</dbReference>
<keyword evidence="5" id="KW-0804">Transcription</keyword>
<evidence type="ECO:0000313" key="7">
    <source>
        <dbReference type="EMBL" id="SHF76569.1"/>
    </source>
</evidence>
<dbReference type="SUPFAM" id="SSF88946">
    <property type="entry name" value="Sigma2 domain of RNA polymerase sigma factors"/>
    <property type="match status" value="1"/>
</dbReference>
<dbReference type="STRING" id="494016.SAMN04487965_2647"/>
<dbReference type="CDD" id="cd06171">
    <property type="entry name" value="Sigma70_r4"/>
    <property type="match status" value="1"/>
</dbReference>
<organism evidence="7 8">
    <name type="scientific">Microbulbifer donghaiensis</name>
    <dbReference type="NCBI Taxonomy" id="494016"/>
    <lineage>
        <taxon>Bacteria</taxon>
        <taxon>Pseudomonadati</taxon>
        <taxon>Pseudomonadota</taxon>
        <taxon>Gammaproteobacteria</taxon>
        <taxon>Cellvibrionales</taxon>
        <taxon>Microbulbiferaceae</taxon>
        <taxon>Microbulbifer</taxon>
    </lineage>
</organism>
<evidence type="ECO:0000256" key="4">
    <source>
        <dbReference type="ARBA" id="ARBA00023125"/>
    </source>
</evidence>
<keyword evidence="3" id="KW-0731">Sigma factor</keyword>
<keyword evidence="2" id="KW-0805">Transcription regulation</keyword>
<evidence type="ECO:0000313" key="8">
    <source>
        <dbReference type="Proteomes" id="UP000184170"/>
    </source>
</evidence>
<dbReference type="PANTHER" id="PTHR43133:SF8">
    <property type="entry name" value="RNA POLYMERASE SIGMA FACTOR HI_1459-RELATED"/>
    <property type="match status" value="1"/>
</dbReference>
<dbReference type="SUPFAM" id="SSF88659">
    <property type="entry name" value="Sigma3 and sigma4 domains of RNA polymerase sigma factors"/>
    <property type="match status" value="1"/>
</dbReference>
<dbReference type="PROSITE" id="PS00622">
    <property type="entry name" value="HTH_LUXR_1"/>
    <property type="match status" value="1"/>
</dbReference>
<gene>
    <name evidence="7" type="ORF">SAMN04487965_2647</name>
</gene>
<evidence type="ECO:0000256" key="1">
    <source>
        <dbReference type="ARBA" id="ARBA00010641"/>
    </source>
</evidence>
<dbReference type="Gene3D" id="1.10.1740.10">
    <property type="match status" value="1"/>
</dbReference>
<sequence>MDSVDAEDLVQDVLTGLVPRLADLEAVEQLGPWLIKVLYRRYVDLYRRRRTSPLEQSACSDCDSLYDESGTDHCEQLNLRRALNQALLTLDDDRRDVVLLHDVEGYTAIEVAEILGISVGTVKSRLHRARQRLKKVLAPGTIEAGQAC</sequence>
<dbReference type="AlphaFoldDB" id="A0A1M5EBG0"/>
<dbReference type="GO" id="GO:0003677">
    <property type="term" value="F:DNA binding"/>
    <property type="evidence" value="ECO:0007669"/>
    <property type="project" value="UniProtKB-KW"/>
</dbReference>
<dbReference type="InterPro" id="IPR000792">
    <property type="entry name" value="Tscrpt_reg_LuxR_C"/>
</dbReference>
<comment type="similarity">
    <text evidence="1">Belongs to the sigma-70 factor family. ECF subfamily.</text>
</comment>
<keyword evidence="8" id="KW-1185">Reference proteome</keyword>
<dbReference type="InterPro" id="IPR014284">
    <property type="entry name" value="RNA_pol_sigma-70_dom"/>
</dbReference>
<dbReference type="InterPro" id="IPR007627">
    <property type="entry name" value="RNA_pol_sigma70_r2"/>
</dbReference>
<proteinExistence type="inferred from homology"/>
<dbReference type="InterPro" id="IPR039425">
    <property type="entry name" value="RNA_pol_sigma-70-like"/>
</dbReference>
<dbReference type="InterPro" id="IPR013324">
    <property type="entry name" value="RNA_pol_sigma_r3/r4-like"/>
</dbReference>
<dbReference type="GO" id="GO:0016987">
    <property type="term" value="F:sigma factor activity"/>
    <property type="evidence" value="ECO:0007669"/>
    <property type="project" value="UniProtKB-KW"/>
</dbReference>
<evidence type="ECO:0000256" key="3">
    <source>
        <dbReference type="ARBA" id="ARBA00023082"/>
    </source>
</evidence>
<dbReference type="Proteomes" id="UP000184170">
    <property type="component" value="Unassembled WGS sequence"/>
</dbReference>
<accession>A0A1M5EBG0</accession>
<evidence type="ECO:0000256" key="5">
    <source>
        <dbReference type="ARBA" id="ARBA00023163"/>
    </source>
</evidence>
<reference evidence="8" key="1">
    <citation type="submission" date="2016-11" db="EMBL/GenBank/DDBJ databases">
        <authorList>
            <person name="Varghese N."/>
            <person name="Submissions S."/>
        </authorList>
    </citation>
    <scope>NUCLEOTIDE SEQUENCE [LARGE SCALE GENOMIC DNA]</scope>
    <source>
        <strain evidence="8">CGMCC 1.7063</strain>
    </source>
</reference>
<dbReference type="GO" id="GO:0006352">
    <property type="term" value="P:DNA-templated transcription initiation"/>
    <property type="evidence" value="ECO:0007669"/>
    <property type="project" value="InterPro"/>
</dbReference>
<evidence type="ECO:0000259" key="6">
    <source>
        <dbReference type="PROSITE" id="PS00622"/>
    </source>
</evidence>
<dbReference type="NCBIfam" id="TIGR02937">
    <property type="entry name" value="sigma70-ECF"/>
    <property type="match status" value="1"/>
</dbReference>
<evidence type="ECO:0000256" key="2">
    <source>
        <dbReference type="ARBA" id="ARBA00023015"/>
    </source>
</evidence>
<dbReference type="InterPro" id="IPR013325">
    <property type="entry name" value="RNA_pol_sigma_r2"/>
</dbReference>
<protein>
    <submittedName>
        <fullName evidence="7">RNA polymerase sigma-70 factor, ECF subfamily</fullName>
    </submittedName>
</protein>
<dbReference type="InterPro" id="IPR036388">
    <property type="entry name" value="WH-like_DNA-bd_sf"/>
</dbReference>
<feature type="domain" description="HTH luxR-type" evidence="6">
    <location>
        <begin position="105"/>
        <end position="132"/>
    </location>
</feature>
<dbReference type="Pfam" id="PF08281">
    <property type="entry name" value="Sigma70_r4_2"/>
    <property type="match status" value="1"/>
</dbReference>